<accession>A0ACC1IWI1</accession>
<protein>
    <submittedName>
        <fullName evidence="1">Uncharacterized protein</fullName>
    </submittedName>
</protein>
<evidence type="ECO:0000313" key="2">
    <source>
        <dbReference type="Proteomes" id="UP001150581"/>
    </source>
</evidence>
<sequence length="627" mass="67691">MDNLSDIFGADTGAVDYLRCDIYVQSAGDSNGCPIETDLENVRDSDGEFLLAEAAMHIPHWLTPENSQNRVFVFRGQLHIVPLSAASTTKLSDPEHISLQDALSAVVCPNVSTYATALAERAAFARLEEFPDSMLQNLHTARCKLPTAIARLLGCNPQLIAAATEMFYGCDPVQLKECQKMEAFPPEPSVMAMVRFNRVQYAKLVTQSIGALAAFNIPPEKSADHKASLLGTKIACGFEILNREGARHPSTSKLHVQSGNERKIGMIYCMYICGDMRFAYFIWQIRISGYACLMVMVMILFLLLKAPVAETTEVGIEVPTENTMTGDEDDSWLTLQPDDLDALMRKAESVLKDNTQVSHWLTSYVHISRHLDPPAHLQQTDEENDTESAASQSSRTASGSMPSAGDKPLHGLENVLGNFEAFLAASSGIEGAEMQDDHPDEDHAESSDEDIDMDADGIIYALMEAIGASDIAGLDGAIGLHENELPKNGGQVDAAATRTTDNTAASSPTDICSMPMSANNGNGSTDKDAPDDTMAIIMDSMDQELAATHIGKSFLHCNPADGSEDADSADGHDDDMLDVDVDLNLVDNIVQSFRAQEGLPGPAGTMLGHFGVHLPRIDSDSDSEDGM</sequence>
<gene>
    <name evidence="1" type="ORF">LPJ66_000363</name>
</gene>
<proteinExistence type="predicted"/>
<keyword evidence="2" id="KW-1185">Reference proteome</keyword>
<reference evidence="1" key="1">
    <citation type="submission" date="2022-07" db="EMBL/GenBank/DDBJ databases">
        <title>Phylogenomic reconstructions and comparative analyses of Kickxellomycotina fungi.</title>
        <authorList>
            <person name="Reynolds N.K."/>
            <person name="Stajich J.E."/>
            <person name="Barry K."/>
            <person name="Grigoriev I.V."/>
            <person name="Crous P."/>
            <person name="Smith M.E."/>
        </authorList>
    </citation>
    <scope>NUCLEOTIDE SEQUENCE</scope>
    <source>
        <strain evidence="1">Benny 63K</strain>
    </source>
</reference>
<evidence type="ECO:0000313" key="1">
    <source>
        <dbReference type="EMBL" id="KAJ1901967.1"/>
    </source>
</evidence>
<comment type="caution">
    <text evidence="1">The sequence shown here is derived from an EMBL/GenBank/DDBJ whole genome shotgun (WGS) entry which is preliminary data.</text>
</comment>
<name>A0ACC1IWI1_9FUNG</name>
<dbReference type="Proteomes" id="UP001150581">
    <property type="component" value="Unassembled WGS sequence"/>
</dbReference>
<organism evidence="1 2">
    <name type="scientific">Kickxella alabastrina</name>
    <dbReference type="NCBI Taxonomy" id="61397"/>
    <lineage>
        <taxon>Eukaryota</taxon>
        <taxon>Fungi</taxon>
        <taxon>Fungi incertae sedis</taxon>
        <taxon>Zoopagomycota</taxon>
        <taxon>Kickxellomycotina</taxon>
        <taxon>Kickxellomycetes</taxon>
        <taxon>Kickxellales</taxon>
        <taxon>Kickxellaceae</taxon>
        <taxon>Kickxella</taxon>
    </lineage>
</organism>
<dbReference type="EMBL" id="JANBPG010000009">
    <property type="protein sequence ID" value="KAJ1901967.1"/>
    <property type="molecule type" value="Genomic_DNA"/>
</dbReference>